<gene>
    <name evidence="2" type="ORF">FHS44_007561</name>
</gene>
<dbReference type="InterPro" id="IPR050177">
    <property type="entry name" value="Lipid_A_modif_metabolic_enz"/>
</dbReference>
<dbReference type="SUPFAM" id="SSF51735">
    <property type="entry name" value="NAD(P)-binding Rossmann-fold domains"/>
    <property type="match status" value="1"/>
</dbReference>
<organism evidence="2 3">
    <name type="scientific">Streptosporangium saharense</name>
    <dbReference type="NCBI Taxonomy" id="1706840"/>
    <lineage>
        <taxon>Bacteria</taxon>
        <taxon>Bacillati</taxon>
        <taxon>Actinomycetota</taxon>
        <taxon>Actinomycetes</taxon>
        <taxon>Streptosporangiales</taxon>
        <taxon>Streptosporangiaceae</taxon>
        <taxon>Streptosporangium</taxon>
    </lineage>
</organism>
<sequence length="334" mass="35617">MRLLVLGGTHFVGRAVVEEAVRRGDEITLVNRGRSPLPEAVAAAVEPLVADRTDAEALRAALDGREWDAVIDTWSGAPKVIGDACGLLSGRVGHYGYVSSRSVYSWPFPPGADESAPVVEGDPDSEVSDDYAQAKRGGELAVLRVFGENALLARAGLVLGPYENIGRLPWWLRRVERGGRVLAPGRPDRPLQYIDARDIAVWMLGAAQRGVGGAFNTVSHPGHATMGELLDEIIRVTGSDAELVWAPDEVIAEAEIAAWTELPVWLPEGGEEEGLHDGDVSAAHAAGLVCRPVRETVADTWAWLQAEGDPALRADRPSVGLDPAKEAKVLTGLS</sequence>
<dbReference type="InterPro" id="IPR036291">
    <property type="entry name" value="NAD(P)-bd_dom_sf"/>
</dbReference>
<reference evidence="2 3" key="1">
    <citation type="submission" date="2020-08" db="EMBL/GenBank/DDBJ databases">
        <title>Genomic Encyclopedia of Type Strains, Phase III (KMG-III): the genomes of soil and plant-associated and newly described type strains.</title>
        <authorList>
            <person name="Whitman W."/>
        </authorList>
    </citation>
    <scope>NUCLEOTIDE SEQUENCE [LARGE SCALE GENOMIC DNA]</scope>
    <source>
        <strain evidence="2 3">CECT 8840</strain>
    </source>
</reference>
<dbReference type="PANTHER" id="PTHR43245">
    <property type="entry name" value="BIFUNCTIONAL POLYMYXIN RESISTANCE PROTEIN ARNA"/>
    <property type="match status" value="1"/>
</dbReference>
<dbReference type="Proteomes" id="UP000552644">
    <property type="component" value="Unassembled WGS sequence"/>
</dbReference>
<keyword evidence="3" id="KW-1185">Reference proteome</keyword>
<evidence type="ECO:0000259" key="1">
    <source>
        <dbReference type="Pfam" id="PF13460"/>
    </source>
</evidence>
<evidence type="ECO:0000313" key="2">
    <source>
        <dbReference type="EMBL" id="MBB4920412.1"/>
    </source>
</evidence>
<accession>A0A7W7VRT1</accession>
<feature type="domain" description="NAD(P)-binding" evidence="1">
    <location>
        <begin position="7"/>
        <end position="77"/>
    </location>
</feature>
<dbReference type="InterPro" id="IPR016040">
    <property type="entry name" value="NAD(P)-bd_dom"/>
</dbReference>
<dbReference type="RefSeq" id="WP_184724533.1">
    <property type="nucleotide sequence ID" value="NZ_JACHJP010000013.1"/>
</dbReference>
<proteinExistence type="predicted"/>
<protein>
    <submittedName>
        <fullName evidence="2">Nucleoside-diphosphate-sugar epimerase</fullName>
    </submittedName>
</protein>
<comment type="caution">
    <text evidence="2">The sequence shown here is derived from an EMBL/GenBank/DDBJ whole genome shotgun (WGS) entry which is preliminary data.</text>
</comment>
<dbReference type="EMBL" id="JACHJP010000013">
    <property type="protein sequence ID" value="MBB4920412.1"/>
    <property type="molecule type" value="Genomic_DNA"/>
</dbReference>
<dbReference type="Pfam" id="PF13460">
    <property type="entry name" value="NAD_binding_10"/>
    <property type="match status" value="1"/>
</dbReference>
<evidence type="ECO:0000313" key="3">
    <source>
        <dbReference type="Proteomes" id="UP000552644"/>
    </source>
</evidence>
<dbReference type="PANTHER" id="PTHR43245:SF13">
    <property type="entry name" value="UDP-D-APIOSE_UDP-D-XYLOSE SYNTHASE 2"/>
    <property type="match status" value="1"/>
</dbReference>
<dbReference type="AlphaFoldDB" id="A0A7W7VRT1"/>
<dbReference type="Gene3D" id="3.40.50.720">
    <property type="entry name" value="NAD(P)-binding Rossmann-like Domain"/>
    <property type="match status" value="1"/>
</dbReference>
<name>A0A7W7VRT1_9ACTN</name>